<dbReference type="AlphaFoldDB" id="A0A4V6PYB7"/>
<name>A0A4V6PYB7_9GAMM</name>
<dbReference type="EMBL" id="SNZH01000010">
    <property type="protein sequence ID" value="TDR41642.1"/>
    <property type="molecule type" value="Genomic_DNA"/>
</dbReference>
<dbReference type="Proteomes" id="UP000295293">
    <property type="component" value="Unassembled WGS sequence"/>
</dbReference>
<comment type="caution">
    <text evidence="2">The sequence shown here is derived from an EMBL/GenBank/DDBJ whole genome shotgun (WGS) entry which is preliminary data.</text>
</comment>
<protein>
    <submittedName>
        <fullName evidence="2">Uncharacterized protein</fullName>
    </submittedName>
</protein>
<keyword evidence="1" id="KW-0732">Signal</keyword>
<keyword evidence="3" id="KW-1185">Reference proteome</keyword>
<feature type="signal peptide" evidence="1">
    <location>
        <begin position="1"/>
        <end position="22"/>
    </location>
</feature>
<dbReference type="RefSeq" id="WP_133819719.1">
    <property type="nucleotide sequence ID" value="NZ_SNZH01000010.1"/>
</dbReference>
<feature type="chain" id="PRO_5020475194" evidence="1">
    <location>
        <begin position="23"/>
        <end position="172"/>
    </location>
</feature>
<evidence type="ECO:0000313" key="3">
    <source>
        <dbReference type="Proteomes" id="UP000295293"/>
    </source>
</evidence>
<organism evidence="2 3">
    <name type="scientific">Tahibacter aquaticus</name>
    <dbReference type="NCBI Taxonomy" id="520092"/>
    <lineage>
        <taxon>Bacteria</taxon>
        <taxon>Pseudomonadati</taxon>
        <taxon>Pseudomonadota</taxon>
        <taxon>Gammaproteobacteria</taxon>
        <taxon>Lysobacterales</taxon>
        <taxon>Rhodanobacteraceae</taxon>
        <taxon>Tahibacter</taxon>
    </lineage>
</organism>
<evidence type="ECO:0000256" key="1">
    <source>
        <dbReference type="SAM" id="SignalP"/>
    </source>
</evidence>
<evidence type="ECO:0000313" key="2">
    <source>
        <dbReference type="EMBL" id="TDR41642.1"/>
    </source>
</evidence>
<dbReference type="OrthoDB" id="5957172at2"/>
<accession>A0A4V6PYB7</accession>
<proteinExistence type="predicted"/>
<sequence length="172" mass="17865">MRTSSRCIALFVLLSAGAAAQAAETQSLSARVGDAAFVSDDDGITLVPLGNSSGSFSLSATTAGGSAYPPPKTPIDRLSIICSGLAAGKPIRLDSASFGRAECDVRFYKGVKPMGGDPDAEYTLDKQHAGNVFEVQSVAGKLYAGRFSFHLIDASGAKQAVEGEFKAEDRQL</sequence>
<gene>
    <name evidence="2" type="ORF">DFR29_110125</name>
</gene>
<reference evidence="2 3" key="1">
    <citation type="submission" date="2019-03" db="EMBL/GenBank/DDBJ databases">
        <title>Genomic Encyclopedia of Type Strains, Phase IV (KMG-IV): sequencing the most valuable type-strain genomes for metagenomic binning, comparative biology and taxonomic classification.</title>
        <authorList>
            <person name="Goeker M."/>
        </authorList>
    </citation>
    <scope>NUCLEOTIDE SEQUENCE [LARGE SCALE GENOMIC DNA]</scope>
    <source>
        <strain evidence="2 3">DSM 21667</strain>
    </source>
</reference>